<evidence type="ECO:0000313" key="5">
    <source>
        <dbReference type="EMBL" id="GGQ41291.1"/>
    </source>
</evidence>
<keyword evidence="2" id="KW-0472">Membrane</keyword>
<dbReference type="Proteomes" id="UP000620156">
    <property type="component" value="Unassembled WGS sequence"/>
</dbReference>
<evidence type="ECO:0000259" key="4">
    <source>
        <dbReference type="Pfam" id="PF13845"/>
    </source>
</evidence>
<dbReference type="EMBL" id="BMQK01000001">
    <property type="protein sequence ID" value="GGQ41291.1"/>
    <property type="molecule type" value="Genomic_DNA"/>
</dbReference>
<sequence>MPPPSGPLPPPPPGAAQPYPHPPHPHQPWPPGYGGPHGSRPPVNGLAIAALVLGLLCFLPFVGLVLGIVALAQIRRRGERGRGMAVSGIALSAAGTLLLVAALATGGARSFWEGFEEAARADGGTFSVDVGECFDAPGGSLEGYTYDVDTVPCEGKHDGEVFAVFDLPGGDWPGDDEVGEAAAGQCYVLADAYIMDSWAWPSDVDVYYFQPTRQSWGLGDREISCVFGSTDAGKNLTGSLRADGTTLDADQLAYLEADAVLYEALLREPADHPVDEALEDYKDWASEVDAAIGEQIGMLRGHDWPTDLAGPVAGHVQALESARAEWARAALATDADTYYEHYDAGFSLFEGARTVTAREALGLAATPPVYADESSEGYGAGDDGAGGLGTEV</sequence>
<organism evidence="5 6">
    <name type="scientific">Streptomyces ruber</name>
    <dbReference type="NCBI Taxonomy" id="83378"/>
    <lineage>
        <taxon>Bacteria</taxon>
        <taxon>Bacillati</taxon>
        <taxon>Actinomycetota</taxon>
        <taxon>Actinomycetes</taxon>
        <taxon>Kitasatosporales</taxon>
        <taxon>Streptomycetaceae</taxon>
        <taxon>Streptomyces</taxon>
    </lineage>
</organism>
<feature type="transmembrane region" description="Helical" evidence="2">
    <location>
        <begin position="46"/>
        <end position="72"/>
    </location>
</feature>
<accession>A0A918EPD9</accession>
<reference evidence="5" key="2">
    <citation type="submission" date="2020-09" db="EMBL/GenBank/DDBJ databases">
        <authorList>
            <person name="Sun Q."/>
            <person name="Ohkuma M."/>
        </authorList>
    </citation>
    <scope>NUCLEOTIDE SEQUENCE</scope>
    <source>
        <strain evidence="5">JCM 3131</strain>
    </source>
</reference>
<dbReference type="RefSeq" id="WP_308429769.1">
    <property type="nucleotide sequence ID" value="NZ_BMQK01000001.1"/>
</dbReference>
<reference evidence="5" key="1">
    <citation type="journal article" date="2014" name="Int. J. Syst. Evol. Microbiol.">
        <title>Complete genome sequence of Corynebacterium casei LMG S-19264T (=DSM 44701T), isolated from a smear-ripened cheese.</title>
        <authorList>
            <consortium name="US DOE Joint Genome Institute (JGI-PGF)"/>
            <person name="Walter F."/>
            <person name="Albersmeier A."/>
            <person name="Kalinowski J."/>
            <person name="Ruckert C."/>
        </authorList>
    </citation>
    <scope>NUCLEOTIDE SEQUENCE</scope>
    <source>
        <strain evidence="5">JCM 3131</strain>
    </source>
</reference>
<dbReference type="InterPro" id="IPR026004">
    <property type="entry name" value="Septum_form"/>
</dbReference>
<keyword evidence="2" id="KW-1133">Transmembrane helix</keyword>
<feature type="compositionally biased region" description="Gly residues" evidence="1">
    <location>
        <begin position="378"/>
        <end position="392"/>
    </location>
</feature>
<comment type="caution">
    <text evidence="5">The sequence shown here is derived from an EMBL/GenBank/DDBJ whole genome shotgun (WGS) entry which is preliminary data.</text>
</comment>
<feature type="region of interest" description="Disordered" evidence="1">
    <location>
        <begin position="373"/>
        <end position="392"/>
    </location>
</feature>
<keyword evidence="6" id="KW-1185">Reference proteome</keyword>
<evidence type="ECO:0000259" key="3">
    <source>
        <dbReference type="Pfam" id="PF13828"/>
    </source>
</evidence>
<feature type="region of interest" description="Disordered" evidence="1">
    <location>
        <begin position="1"/>
        <end position="37"/>
    </location>
</feature>
<dbReference type="InterPro" id="IPR025241">
    <property type="entry name" value="DUF4190"/>
</dbReference>
<protein>
    <submittedName>
        <fullName evidence="5">Membrane protein</fullName>
    </submittedName>
</protein>
<feature type="domain" description="Septum formation-related" evidence="4">
    <location>
        <begin position="117"/>
        <end position="225"/>
    </location>
</feature>
<gene>
    <name evidence="5" type="ORF">GCM10010145_06970</name>
</gene>
<evidence type="ECO:0000256" key="1">
    <source>
        <dbReference type="SAM" id="MobiDB-lite"/>
    </source>
</evidence>
<name>A0A918EPD9_9ACTN</name>
<dbReference type="AlphaFoldDB" id="A0A918EPD9"/>
<dbReference type="Pfam" id="PF13845">
    <property type="entry name" value="Septum_form"/>
    <property type="match status" value="1"/>
</dbReference>
<evidence type="ECO:0000256" key="2">
    <source>
        <dbReference type="SAM" id="Phobius"/>
    </source>
</evidence>
<proteinExistence type="predicted"/>
<feature type="transmembrane region" description="Helical" evidence="2">
    <location>
        <begin position="84"/>
        <end position="104"/>
    </location>
</feature>
<feature type="domain" description="DUF4190" evidence="3">
    <location>
        <begin position="46"/>
        <end position="101"/>
    </location>
</feature>
<feature type="compositionally biased region" description="Pro residues" evidence="1">
    <location>
        <begin position="1"/>
        <end position="33"/>
    </location>
</feature>
<evidence type="ECO:0000313" key="6">
    <source>
        <dbReference type="Proteomes" id="UP000620156"/>
    </source>
</evidence>
<keyword evidence="2" id="KW-0812">Transmembrane</keyword>
<dbReference type="Pfam" id="PF13828">
    <property type="entry name" value="DUF4190"/>
    <property type="match status" value="1"/>
</dbReference>